<dbReference type="EMBL" id="NKDB02000001">
    <property type="protein sequence ID" value="RKJ99390.1"/>
    <property type="molecule type" value="Genomic_DNA"/>
</dbReference>
<sequence length="205" mass="21767">MPASATTLRLPGHAALVLCTALALPAAAAARGDAGAAAPAQAAQPPALSVSPDGTLVIDQRARLAWPRCVEGMRWTGSHCTGVARLLTYGEAQALARQRWKDSGVAWRLPRVNELRRLVNRSAQPPSVDQRLFPSSPREWHWTGTASVNTTTVNPYAYGNVMRGGAGESSMTVQQSWAVDMASGQARGDVGRGTRLPVRLVRPAP</sequence>
<name>A0A3R7FI72_9BURK</name>
<dbReference type="Pfam" id="PF07603">
    <property type="entry name" value="Lcl_C"/>
    <property type="match status" value="1"/>
</dbReference>
<evidence type="ECO:0000313" key="3">
    <source>
        <dbReference type="EMBL" id="RKJ99390.1"/>
    </source>
</evidence>
<organism evidence="3 4">
    <name type="scientific">Alicycliphilus denitrificans</name>
    <dbReference type="NCBI Taxonomy" id="179636"/>
    <lineage>
        <taxon>Bacteria</taxon>
        <taxon>Pseudomonadati</taxon>
        <taxon>Pseudomonadota</taxon>
        <taxon>Betaproteobacteria</taxon>
        <taxon>Burkholderiales</taxon>
        <taxon>Comamonadaceae</taxon>
        <taxon>Alicycliphilus</taxon>
    </lineage>
</organism>
<accession>A0A3R7FI72</accession>
<dbReference type="RefSeq" id="WP_094436988.1">
    <property type="nucleotide sequence ID" value="NZ_NKDB02000001.1"/>
</dbReference>
<evidence type="ECO:0000259" key="2">
    <source>
        <dbReference type="Pfam" id="PF07603"/>
    </source>
</evidence>
<gene>
    <name evidence="3" type="ORF">CE154_006530</name>
</gene>
<feature type="signal peptide" evidence="1">
    <location>
        <begin position="1"/>
        <end position="28"/>
    </location>
</feature>
<comment type="caution">
    <text evidence="3">The sequence shown here is derived from an EMBL/GenBank/DDBJ whole genome shotgun (WGS) entry which is preliminary data.</text>
</comment>
<reference evidence="3 4" key="1">
    <citation type="submission" date="2018-09" db="EMBL/GenBank/DDBJ databases">
        <title>Genome comparison of Alicycliphilus sp. BQ1, a polyurethanolytic bacterium, with its closest phylogenetic relatives Alicycliphilus denitrificans BC and K601, unable to attack polyurethane.</title>
        <authorList>
            <person name="Loza-Tavera H."/>
            <person name="Lozano L."/>
            <person name="Cevallos M."/>
            <person name="Maya-Lucas O."/>
            <person name="Garcia-Mena J."/>
            <person name="Hernandez J."/>
        </authorList>
    </citation>
    <scope>NUCLEOTIDE SEQUENCE [LARGE SCALE GENOMIC DNA]</scope>
    <source>
        <strain evidence="3 4">BQ1</strain>
    </source>
</reference>
<dbReference type="Proteomes" id="UP000216225">
    <property type="component" value="Unassembled WGS sequence"/>
</dbReference>
<evidence type="ECO:0000313" key="4">
    <source>
        <dbReference type="Proteomes" id="UP000216225"/>
    </source>
</evidence>
<proteinExistence type="predicted"/>
<feature type="chain" id="PRO_5018710466" evidence="1">
    <location>
        <begin position="29"/>
        <end position="205"/>
    </location>
</feature>
<feature type="domain" description="Lcl C-terminal" evidence="2">
    <location>
        <begin position="56"/>
        <end position="202"/>
    </location>
</feature>
<dbReference type="AlphaFoldDB" id="A0A3R7FI72"/>
<dbReference type="InterPro" id="IPR011460">
    <property type="entry name" value="Lcl_C"/>
</dbReference>
<keyword evidence="1" id="KW-0732">Signal</keyword>
<protein>
    <submittedName>
        <fullName evidence="3">DUF1566 domain-containing protein</fullName>
    </submittedName>
</protein>
<evidence type="ECO:0000256" key="1">
    <source>
        <dbReference type="SAM" id="SignalP"/>
    </source>
</evidence>